<sequence>MAAKAKASPLLTLPTIRLNHLRSGDAAESKKLIGACWNCGFFYLDLSSDDILCRQWEEMLASMKDYFGQPLDVKMQDARQSDNYGYEPQGTQVGPWPETVDGYETLKISRREFLKGSTDLTTASVLAKTELFFNFSRKAHEATMIILQRLSDEMGLAGDDRFEAFHNDTIPSLTNLTLLRYPKHNELKGSSVGHNKHTDIGSLTFLLAEQWGLQALSPDQETWGFVEPRSKHAVINVGDSLRFSSMGQLLSAVHRVILIHEKQDEDRYSIAYFLRRGNDTPFRDGTGTIWTAKEWHDFKFNAFRAPTSPMQVLTGMMEKNDLTTARHAIGHWTLVPPPGLCQTTAR</sequence>
<organism evidence="4 5">
    <name type="scientific">Clohesyomyces aquaticus</name>
    <dbReference type="NCBI Taxonomy" id="1231657"/>
    <lineage>
        <taxon>Eukaryota</taxon>
        <taxon>Fungi</taxon>
        <taxon>Dikarya</taxon>
        <taxon>Ascomycota</taxon>
        <taxon>Pezizomycotina</taxon>
        <taxon>Dothideomycetes</taxon>
        <taxon>Pleosporomycetidae</taxon>
        <taxon>Pleosporales</taxon>
        <taxon>Lindgomycetaceae</taxon>
        <taxon>Clohesyomyces</taxon>
    </lineage>
</organism>
<comment type="similarity">
    <text evidence="1 2">Belongs to the iron/ascorbate-dependent oxidoreductase family.</text>
</comment>
<dbReference type="Pfam" id="PF03171">
    <property type="entry name" value="2OG-FeII_Oxy"/>
    <property type="match status" value="1"/>
</dbReference>
<dbReference type="OrthoDB" id="288590at2759"/>
<dbReference type="InterPro" id="IPR005123">
    <property type="entry name" value="Oxoglu/Fe-dep_dioxygenase_dom"/>
</dbReference>
<dbReference type="GO" id="GO:0044283">
    <property type="term" value="P:small molecule biosynthetic process"/>
    <property type="evidence" value="ECO:0007669"/>
    <property type="project" value="UniProtKB-ARBA"/>
</dbReference>
<dbReference type="InterPro" id="IPR026992">
    <property type="entry name" value="DIOX_N"/>
</dbReference>
<dbReference type="Proteomes" id="UP000193144">
    <property type="component" value="Unassembled WGS sequence"/>
</dbReference>
<evidence type="ECO:0000313" key="4">
    <source>
        <dbReference type="EMBL" id="ORX91635.1"/>
    </source>
</evidence>
<dbReference type="PROSITE" id="PS51471">
    <property type="entry name" value="FE2OG_OXY"/>
    <property type="match status" value="1"/>
</dbReference>
<dbReference type="Pfam" id="PF14226">
    <property type="entry name" value="DIOX_N"/>
    <property type="match status" value="1"/>
</dbReference>
<evidence type="ECO:0000259" key="3">
    <source>
        <dbReference type="PROSITE" id="PS51471"/>
    </source>
</evidence>
<keyword evidence="2" id="KW-0560">Oxidoreductase</keyword>
<dbReference type="AlphaFoldDB" id="A0A1Y1Y165"/>
<dbReference type="PANTHER" id="PTHR47990">
    <property type="entry name" value="2-OXOGLUTARATE (2OG) AND FE(II)-DEPENDENT OXYGENASE SUPERFAMILY PROTEIN-RELATED"/>
    <property type="match status" value="1"/>
</dbReference>
<keyword evidence="2" id="KW-0479">Metal-binding</keyword>
<dbReference type="GO" id="GO:0046872">
    <property type="term" value="F:metal ion binding"/>
    <property type="evidence" value="ECO:0007669"/>
    <property type="project" value="UniProtKB-KW"/>
</dbReference>
<comment type="caution">
    <text evidence="4">The sequence shown here is derived from an EMBL/GenBank/DDBJ whole genome shotgun (WGS) entry which is preliminary data.</text>
</comment>
<keyword evidence="2" id="KW-0408">Iron</keyword>
<dbReference type="Gene3D" id="2.60.120.330">
    <property type="entry name" value="B-lactam Antibiotic, Isopenicillin N Synthase, Chain"/>
    <property type="match status" value="1"/>
</dbReference>
<dbReference type="GO" id="GO:0016491">
    <property type="term" value="F:oxidoreductase activity"/>
    <property type="evidence" value="ECO:0007669"/>
    <property type="project" value="UniProtKB-KW"/>
</dbReference>
<gene>
    <name evidence="4" type="ORF">BCR34DRAFT_649819</name>
</gene>
<keyword evidence="5" id="KW-1185">Reference proteome</keyword>
<proteinExistence type="inferred from homology"/>
<dbReference type="EMBL" id="MCFA01000446">
    <property type="protein sequence ID" value="ORX91635.1"/>
    <property type="molecule type" value="Genomic_DNA"/>
</dbReference>
<dbReference type="InterPro" id="IPR050231">
    <property type="entry name" value="Iron_ascorbate_oxido_reductase"/>
</dbReference>
<name>A0A1Y1Y165_9PLEO</name>
<dbReference type="InterPro" id="IPR027443">
    <property type="entry name" value="IPNS-like_sf"/>
</dbReference>
<dbReference type="STRING" id="1231657.A0A1Y1Y165"/>
<dbReference type="InterPro" id="IPR044861">
    <property type="entry name" value="IPNS-like_FE2OG_OXY"/>
</dbReference>
<reference evidence="4 5" key="1">
    <citation type="submission" date="2016-07" db="EMBL/GenBank/DDBJ databases">
        <title>Pervasive Adenine N6-methylation of Active Genes in Fungi.</title>
        <authorList>
            <consortium name="DOE Joint Genome Institute"/>
            <person name="Mondo S.J."/>
            <person name="Dannebaum R.O."/>
            <person name="Kuo R.C."/>
            <person name="Labutti K."/>
            <person name="Haridas S."/>
            <person name="Kuo A."/>
            <person name="Salamov A."/>
            <person name="Ahrendt S.R."/>
            <person name="Lipzen A."/>
            <person name="Sullivan W."/>
            <person name="Andreopoulos W.B."/>
            <person name="Clum A."/>
            <person name="Lindquist E."/>
            <person name="Daum C."/>
            <person name="Ramamoorthy G.K."/>
            <person name="Gryganskyi A."/>
            <person name="Culley D."/>
            <person name="Magnuson J.K."/>
            <person name="James T.Y."/>
            <person name="O'Malley M.A."/>
            <person name="Stajich J.E."/>
            <person name="Spatafora J.W."/>
            <person name="Visel A."/>
            <person name="Grigoriev I.V."/>
        </authorList>
    </citation>
    <scope>NUCLEOTIDE SEQUENCE [LARGE SCALE GENOMIC DNA]</scope>
    <source>
        <strain evidence="4 5">CBS 115471</strain>
    </source>
</reference>
<feature type="domain" description="Fe2OG dioxygenase" evidence="3">
    <location>
        <begin position="169"/>
        <end position="276"/>
    </location>
</feature>
<accession>A0A1Y1Y165</accession>
<protein>
    <submittedName>
        <fullName evidence="4">Gibberellin 20-oxidase</fullName>
    </submittedName>
</protein>
<dbReference type="SUPFAM" id="SSF51197">
    <property type="entry name" value="Clavaminate synthase-like"/>
    <property type="match status" value="1"/>
</dbReference>
<evidence type="ECO:0000256" key="1">
    <source>
        <dbReference type="ARBA" id="ARBA00008056"/>
    </source>
</evidence>
<evidence type="ECO:0000313" key="5">
    <source>
        <dbReference type="Proteomes" id="UP000193144"/>
    </source>
</evidence>
<evidence type="ECO:0000256" key="2">
    <source>
        <dbReference type="RuleBase" id="RU003682"/>
    </source>
</evidence>